<accession>A0ABQ9E9W1</accession>
<sequence>MKEMLGTKQNPHFSLCDMITLIIILYKGGGIGFCFTDLPEGILNVTFIDKMSDGMSYSVSLIKSHIHVQNSFNKLVNVENFRPLWLCFYNKVASLILPCTFSTYGHN</sequence>
<protein>
    <submittedName>
        <fullName evidence="1">Uncharacterized protein</fullName>
    </submittedName>
</protein>
<evidence type="ECO:0000313" key="2">
    <source>
        <dbReference type="Proteomes" id="UP001217089"/>
    </source>
</evidence>
<reference evidence="1 2" key="1">
    <citation type="submission" date="2022-12" db="EMBL/GenBank/DDBJ databases">
        <title>Chromosome-level genome of Tegillarca granosa.</title>
        <authorList>
            <person name="Kim J."/>
        </authorList>
    </citation>
    <scope>NUCLEOTIDE SEQUENCE [LARGE SCALE GENOMIC DNA]</scope>
    <source>
        <strain evidence="1">Teg-2019</strain>
        <tissue evidence="1">Adductor muscle</tissue>
    </source>
</reference>
<organism evidence="1 2">
    <name type="scientific">Tegillarca granosa</name>
    <name type="common">Malaysian cockle</name>
    <name type="synonym">Anadara granosa</name>
    <dbReference type="NCBI Taxonomy" id="220873"/>
    <lineage>
        <taxon>Eukaryota</taxon>
        <taxon>Metazoa</taxon>
        <taxon>Spiralia</taxon>
        <taxon>Lophotrochozoa</taxon>
        <taxon>Mollusca</taxon>
        <taxon>Bivalvia</taxon>
        <taxon>Autobranchia</taxon>
        <taxon>Pteriomorphia</taxon>
        <taxon>Arcoida</taxon>
        <taxon>Arcoidea</taxon>
        <taxon>Arcidae</taxon>
        <taxon>Tegillarca</taxon>
    </lineage>
</organism>
<comment type="caution">
    <text evidence="1">The sequence shown here is derived from an EMBL/GenBank/DDBJ whole genome shotgun (WGS) entry which is preliminary data.</text>
</comment>
<gene>
    <name evidence="1" type="ORF">KUTeg_021110</name>
</gene>
<name>A0ABQ9E9W1_TEGGR</name>
<evidence type="ECO:0000313" key="1">
    <source>
        <dbReference type="EMBL" id="KAJ8302123.1"/>
    </source>
</evidence>
<keyword evidence="2" id="KW-1185">Reference proteome</keyword>
<dbReference type="EMBL" id="JARBDR010000918">
    <property type="protein sequence ID" value="KAJ8302123.1"/>
    <property type="molecule type" value="Genomic_DNA"/>
</dbReference>
<proteinExistence type="predicted"/>
<dbReference type="Proteomes" id="UP001217089">
    <property type="component" value="Unassembled WGS sequence"/>
</dbReference>